<sequence length="73" mass="8261">MNLVLRKIGNSVGVILPKEILDRFGLKEGDSLNLDTTEGILELRSSEDEFAHQVEIGRKFMDKYKVALQKLAE</sequence>
<comment type="caution">
    <text evidence="2">The sequence shown here is derived from an EMBL/GenBank/DDBJ whole genome shotgun (WGS) entry which is preliminary data.</text>
</comment>
<dbReference type="NCBIfam" id="TIGR02609">
    <property type="entry name" value="doc_partner"/>
    <property type="match status" value="1"/>
</dbReference>
<dbReference type="EMBL" id="JAUOZU010000006">
    <property type="protein sequence ID" value="MDO6963755.1"/>
    <property type="molecule type" value="Genomic_DNA"/>
</dbReference>
<evidence type="ECO:0000313" key="2">
    <source>
        <dbReference type="EMBL" id="MDO6963755.1"/>
    </source>
</evidence>
<dbReference type="NCBIfam" id="TIGR01439">
    <property type="entry name" value="lp_hng_hel_AbrB"/>
    <property type="match status" value="1"/>
</dbReference>
<keyword evidence="3" id="KW-1185">Reference proteome</keyword>
<dbReference type="SMART" id="SM00966">
    <property type="entry name" value="SpoVT_AbrB"/>
    <property type="match status" value="1"/>
</dbReference>
<name>A0ABT8YJC4_9HYPH</name>
<dbReference type="InterPro" id="IPR037914">
    <property type="entry name" value="SpoVT-AbrB_sf"/>
</dbReference>
<evidence type="ECO:0000259" key="1">
    <source>
        <dbReference type="SMART" id="SM00966"/>
    </source>
</evidence>
<feature type="domain" description="SpoVT-AbrB" evidence="1">
    <location>
        <begin position="6"/>
        <end position="51"/>
    </location>
</feature>
<dbReference type="Gene3D" id="2.10.260.10">
    <property type="match status" value="1"/>
</dbReference>
<dbReference type="GO" id="GO:0003677">
    <property type="term" value="F:DNA binding"/>
    <property type="evidence" value="ECO:0007669"/>
    <property type="project" value="UniProtKB-KW"/>
</dbReference>
<keyword evidence="2" id="KW-0238">DNA-binding</keyword>
<evidence type="ECO:0000313" key="3">
    <source>
        <dbReference type="Proteomes" id="UP001174932"/>
    </source>
</evidence>
<dbReference type="InterPro" id="IPR013432">
    <property type="entry name" value="Doc_partner"/>
</dbReference>
<accession>A0ABT8YJC4</accession>
<gene>
    <name evidence="2" type="ORF">Q4481_07280</name>
</gene>
<reference evidence="2" key="2">
    <citation type="submission" date="2023-07" db="EMBL/GenBank/DDBJ databases">
        <authorList>
            <person name="Shen H."/>
        </authorList>
    </citation>
    <scope>NUCLEOTIDE SEQUENCE</scope>
    <source>
        <strain evidence="2">TNR-22</strain>
    </source>
</reference>
<dbReference type="Proteomes" id="UP001174932">
    <property type="component" value="Unassembled WGS sequence"/>
</dbReference>
<protein>
    <submittedName>
        <fullName evidence="2">AbrB/MazE/SpoVT family DNA-binding domain-containing protein</fullName>
    </submittedName>
</protein>
<organism evidence="2 3">
    <name type="scientific">Rhizobium alvei</name>
    <dbReference type="NCBI Taxonomy" id="1132659"/>
    <lineage>
        <taxon>Bacteria</taxon>
        <taxon>Pseudomonadati</taxon>
        <taxon>Pseudomonadota</taxon>
        <taxon>Alphaproteobacteria</taxon>
        <taxon>Hyphomicrobiales</taxon>
        <taxon>Rhizobiaceae</taxon>
        <taxon>Rhizobium/Agrobacterium group</taxon>
        <taxon>Rhizobium</taxon>
    </lineage>
</organism>
<dbReference type="SUPFAM" id="SSF89447">
    <property type="entry name" value="AbrB/MazE/MraZ-like"/>
    <property type="match status" value="1"/>
</dbReference>
<dbReference type="InterPro" id="IPR007159">
    <property type="entry name" value="SpoVT-AbrB_dom"/>
</dbReference>
<reference evidence="2" key="1">
    <citation type="journal article" date="2015" name="Int. J. Syst. Evol. Microbiol.">
        <title>Rhizobium alvei sp. nov., isolated from a freshwater river.</title>
        <authorList>
            <person name="Sheu S.Y."/>
            <person name="Huang H.W."/>
            <person name="Young C.C."/>
            <person name="Chen W.M."/>
        </authorList>
    </citation>
    <scope>NUCLEOTIDE SEQUENCE</scope>
    <source>
        <strain evidence="2">TNR-22</strain>
    </source>
</reference>
<dbReference type="RefSeq" id="WP_304375667.1">
    <property type="nucleotide sequence ID" value="NZ_JAUOZU010000006.1"/>
</dbReference>
<dbReference type="Pfam" id="PF04014">
    <property type="entry name" value="MazE_antitoxin"/>
    <property type="match status" value="1"/>
</dbReference>
<proteinExistence type="predicted"/>